<evidence type="ECO:0000313" key="2">
    <source>
        <dbReference type="Proteomes" id="UP001597474"/>
    </source>
</evidence>
<proteinExistence type="predicted"/>
<dbReference type="RefSeq" id="WP_386374699.1">
    <property type="nucleotide sequence ID" value="NZ_JBHUMP010000009.1"/>
</dbReference>
<protein>
    <submittedName>
        <fullName evidence="1">Uncharacterized protein</fullName>
    </submittedName>
</protein>
<accession>A0ABW5U396</accession>
<gene>
    <name evidence="1" type="ORF">ACFSUD_11965</name>
</gene>
<organism evidence="1 2">
    <name type="scientific">Sulfitobacter aestuarii</name>
    <dbReference type="NCBI Taxonomy" id="2161676"/>
    <lineage>
        <taxon>Bacteria</taxon>
        <taxon>Pseudomonadati</taxon>
        <taxon>Pseudomonadota</taxon>
        <taxon>Alphaproteobacteria</taxon>
        <taxon>Rhodobacterales</taxon>
        <taxon>Roseobacteraceae</taxon>
        <taxon>Sulfitobacter</taxon>
    </lineage>
</organism>
<sequence length="273" mass="29868">MYDDLMYEEDFAEDEDDLFEDEDLYEDDEGSEWEDFEDEDYYEDDDESFEFGEFEGDPFFGRLKRWAKKGAKKLLGVAKRNAGKIGTVIGGAFGGPAGAAIGGGIGRFVKNLEDEDEHDTEDEMNAMMQISPVDEGLAEAMGSAASKARPSDAQALGGAIAITITSKAPMAVKTVAPGIASATGRMARRFASNRSSKQLNKTLATIVKDTTAALARKDRKGKPITKRTAARVMTKQAKRTLSSQPRLARALANNVSKKRRLNRAAIAKAERFY</sequence>
<evidence type="ECO:0000313" key="1">
    <source>
        <dbReference type="EMBL" id="MFD2740293.1"/>
    </source>
</evidence>
<dbReference type="Proteomes" id="UP001597474">
    <property type="component" value="Unassembled WGS sequence"/>
</dbReference>
<comment type="caution">
    <text evidence="1">The sequence shown here is derived from an EMBL/GenBank/DDBJ whole genome shotgun (WGS) entry which is preliminary data.</text>
</comment>
<name>A0ABW5U396_9RHOB</name>
<reference evidence="2" key="1">
    <citation type="journal article" date="2019" name="Int. J. Syst. Evol. Microbiol.">
        <title>The Global Catalogue of Microorganisms (GCM) 10K type strain sequencing project: providing services to taxonomists for standard genome sequencing and annotation.</title>
        <authorList>
            <consortium name="The Broad Institute Genomics Platform"/>
            <consortium name="The Broad Institute Genome Sequencing Center for Infectious Disease"/>
            <person name="Wu L."/>
            <person name="Ma J."/>
        </authorList>
    </citation>
    <scope>NUCLEOTIDE SEQUENCE [LARGE SCALE GENOMIC DNA]</scope>
    <source>
        <strain evidence="2">TISTR 2562</strain>
    </source>
</reference>
<keyword evidence="2" id="KW-1185">Reference proteome</keyword>
<dbReference type="EMBL" id="JBHUMP010000009">
    <property type="protein sequence ID" value="MFD2740293.1"/>
    <property type="molecule type" value="Genomic_DNA"/>
</dbReference>